<comment type="caution">
    <text evidence="1">The sequence shown here is derived from an EMBL/GenBank/DDBJ whole genome shotgun (WGS) entry which is preliminary data.</text>
</comment>
<reference evidence="1" key="2">
    <citation type="journal article" date="2018" name="Sci. Data">
        <title>The draft genome sequence of cork oak.</title>
        <authorList>
            <person name="Ramos A.M."/>
            <person name="Usie A."/>
            <person name="Barbosa P."/>
            <person name="Barros P.M."/>
            <person name="Capote T."/>
            <person name="Chaves I."/>
            <person name="Simoes F."/>
            <person name="Abreu I."/>
            <person name="Carrasquinho I."/>
            <person name="Faro C."/>
            <person name="Guimaraes J.B."/>
            <person name="Mendonca D."/>
            <person name="Nobrega F."/>
            <person name="Rodrigues L."/>
            <person name="Saibo N.J.M."/>
            <person name="Varela M.C."/>
            <person name="Egas C."/>
            <person name="Matos J."/>
            <person name="Miguel C.M."/>
            <person name="Oliveira M.M."/>
            <person name="Ricardo C.P."/>
            <person name="Goncalves S."/>
        </authorList>
    </citation>
    <scope>NUCLEOTIDE SEQUENCE [LARGE SCALE GENOMIC DNA]</scope>
    <source>
        <strain evidence="1">HL8</strain>
    </source>
</reference>
<organism evidence="1">
    <name type="scientific">Quercus suber</name>
    <name type="common">Cork oak</name>
    <dbReference type="NCBI Taxonomy" id="58331"/>
    <lineage>
        <taxon>Eukaryota</taxon>
        <taxon>Viridiplantae</taxon>
        <taxon>Streptophyta</taxon>
        <taxon>Embryophyta</taxon>
        <taxon>Tracheophyta</taxon>
        <taxon>Spermatophyta</taxon>
        <taxon>Magnoliopsida</taxon>
        <taxon>eudicotyledons</taxon>
        <taxon>Gunneridae</taxon>
        <taxon>Pentapetalae</taxon>
        <taxon>rosids</taxon>
        <taxon>fabids</taxon>
        <taxon>Fagales</taxon>
        <taxon>Fagaceae</taxon>
        <taxon>Quercus</taxon>
    </lineage>
</organism>
<reference evidence="1" key="1">
    <citation type="submission" date="2017-12" db="EMBL/GenBank/DDBJ databases">
        <authorList>
            <person name="Barbosa P."/>
            <person name="Usie A."/>
            <person name="Ramos A.M."/>
        </authorList>
    </citation>
    <scope>NUCLEOTIDE SEQUENCE</scope>
    <source>
        <strain evidence="1">HL8</strain>
        <tissue evidence="1">Leaves</tissue>
    </source>
</reference>
<accession>A0AAW0M3A2</accession>
<gene>
    <name evidence="1" type="ORF">CFP56_019190</name>
</gene>
<sequence>MGVFPMVICKSPSLHVPSLKDLSPLDPIDFSELKFPFTLNKGDIPEVFLNGDPNDPYVRLVMELGEADVNSWVSLLIALKRLKVSMLEHLNPTIAMRPKLIVWGHFPFMINLIKKWMLHTSSG</sequence>
<dbReference type="EMBL" id="PKMF04000029">
    <property type="protein sequence ID" value="KAK7857241.1"/>
    <property type="molecule type" value="Genomic_DNA"/>
</dbReference>
<evidence type="ECO:0000313" key="1">
    <source>
        <dbReference type="EMBL" id="KAK7857241.1"/>
    </source>
</evidence>
<dbReference type="AlphaFoldDB" id="A0AAW0M3A2"/>
<protein>
    <submittedName>
        <fullName evidence="1">Uncharacterized protein</fullName>
    </submittedName>
</protein>
<name>A0AAW0M3A2_QUESU</name>
<reference evidence="1" key="3">
    <citation type="submission" date="2023-07" db="EMBL/GenBank/DDBJ databases">
        <title>An improved reference 1 genome and first organelle genomes of Quercus suber.</title>
        <authorList>
            <consortium name="Genosuber Consortium"/>
            <person name="Usie A."/>
            <person name="Serra O."/>
            <person name="Barros P."/>
        </authorList>
    </citation>
    <scope>NUCLEOTIDE SEQUENCE</scope>
    <source>
        <strain evidence="1">HL8</strain>
        <tissue evidence="1">Leaves</tissue>
    </source>
</reference>
<proteinExistence type="predicted"/>